<dbReference type="PANTHER" id="PTHR10622:SF10">
    <property type="entry name" value="HET DOMAIN-CONTAINING PROTEIN"/>
    <property type="match status" value="1"/>
</dbReference>
<dbReference type="Pfam" id="PF06985">
    <property type="entry name" value="HET"/>
    <property type="match status" value="1"/>
</dbReference>
<keyword evidence="4" id="KW-1185">Reference proteome</keyword>
<evidence type="ECO:0000313" key="3">
    <source>
        <dbReference type="EMBL" id="KAF2117416.1"/>
    </source>
</evidence>
<dbReference type="EMBL" id="ML977319">
    <property type="protein sequence ID" value="KAF2117416.1"/>
    <property type="molecule type" value="Genomic_DNA"/>
</dbReference>
<dbReference type="Pfam" id="PF26640">
    <property type="entry name" value="DUF8212"/>
    <property type="match status" value="1"/>
</dbReference>
<reference evidence="3" key="1">
    <citation type="journal article" date="2020" name="Stud. Mycol.">
        <title>101 Dothideomycetes genomes: a test case for predicting lifestyles and emergence of pathogens.</title>
        <authorList>
            <person name="Haridas S."/>
            <person name="Albert R."/>
            <person name="Binder M."/>
            <person name="Bloem J."/>
            <person name="Labutti K."/>
            <person name="Salamov A."/>
            <person name="Andreopoulos B."/>
            <person name="Baker S."/>
            <person name="Barry K."/>
            <person name="Bills G."/>
            <person name="Bluhm B."/>
            <person name="Cannon C."/>
            <person name="Castanera R."/>
            <person name="Culley D."/>
            <person name="Daum C."/>
            <person name="Ezra D."/>
            <person name="Gonzalez J."/>
            <person name="Henrissat B."/>
            <person name="Kuo A."/>
            <person name="Liang C."/>
            <person name="Lipzen A."/>
            <person name="Lutzoni F."/>
            <person name="Magnuson J."/>
            <person name="Mondo S."/>
            <person name="Nolan M."/>
            <person name="Ohm R."/>
            <person name="Pangilinan J."/>
            <person name="Park H.-J."/>
            <person name="Ramirez L."/>
            <person name="Alfaro M."/>
            <person name="Sun H."/>
            <person name="Tritt A."/>
            <person name="Yoshinaga Y."/>
            <person name="Zwiers L.-H."/>
            <person name="Turgeon B."/>
            <person name="Goodwin S."/>
            <person name="Spatafora J."/>
            <person name="Crous P."/>
            <person name="Grigoriev I."/>
        </authorList>
    </citation>
    <scope>NUCLEOTIDE SEQUENCE</scope>
    <source>
        <strain evidence="3">CBS 627.86</strain>
    </source>
</reference>
<sequence length="299" mass="33931">MRLLNTSTLAVEEFHGSDIPEYAILSHTWEHEEVTLQDLRSGKATSMHGYAKLTKCCEQAARDGYTYCWIDTCCIDKTSSAELSEAINSMYAWYRNSHICYAYLTDCEGETAAFVEGYRGFLESRWWTRGWTLQELIAPKSVEFYDADWTLVGTKVSLQEDITALTGIDEDVLRHADPLSHNVAVRMSWAASRQTTRIEDRAYCLMGLFGVNMPLLYGEGNRAFIRLQEEIMRVTEDYTLFIWFRGNSSIPDSTSRYGKIPHFGGYDPPTLTSRGLRITLPLCNIGATARASFSSARRP</sequence>
<dbReference type="PANTHER" id="PTHR10622">
    <property type="entry name" value="HET DOMAIN-CONTAINING PROTEIN"/>
    <property type="match status" value="1"/>
</dbReference>
<evidence type="ECO:0000313" key="4">
    <source>
        <dbReference type="Proteomes" id="UP000799770"/>
    </source>
</evidence>
<dbReference type="InterPro" id="IPR010730">
    <property type="entry name" value="HET"/>
</dbReference>
<organism evidence="3 4">
    <name type="scientific">Lophiotrema nucula</name>
    <dbReference type="NCBI Taxonomy" id="690887"/>
    <lineage>
        <taxon>Eukaryota</taxon>
        <taxon>Fungi</taxon>
        <taxon>Dikarya</taxon>
        <taxon>Ascomycota</taxon>
        <taxon>Pezizomycotina</taxon>
        <taxon>Dothideomycetes</taxon>
        <taxon>Pleosporomycetidae</taxon>
        <taxon>Pleosporales</taxon>
        <taxon>Lophiotremataceae</taxon>
        <taxon>Lophiotrema</taxon>
    </lineage>
</organism>
<evidence type="ECO:0000259" key="2">
    <source>
        <dbReference type="Pfam" id="PF26640"/>
    </source>
</evidence>
<feature type="domain" description="Heterokaryon incompatibility" evidence="1">
    <location>
        <begin position="22"/>
        <end position="108"/>
    </location>
</feature>
<name>A0A6A5ZDU2_9PLEO</name>
<feature type="domain" description="DUF8212" evidence="2">
    <location>
        <begin position="222"/>
        <end position="249"/>
    </location>
</feature>
<dbReference type="InterPro" id="IPR058525">
    <property type="entry name" value="DUF8212"/>
</dbReference>
<evidence type="ECO:0000259" key="1">
    <source>
        <dbReference type="Pfam" id="PF06985"/>
    </source>
</evidence>
<accession>A0A6A5ZDU2</accession>
<protein>
    <submittedName>
        <fullName evidence="3">Heterokaryon incompatibility protein-domain-containing protein</fullName>
    </submittedName>
</protein>
<gene>
    <name evidence="3" type="ORF">BDV96DRAFT_611787</name>
</gene>
<proteinExistence type="predicted"/>
<dbReference type="AlphaFoldDB" id="A0A6A5ZDU2"/>
<dbReference type="Proteomes" id="UP000799770">
    <property type="component" value="Unassembled WGS sequence"/>
</dbReference>
<dbReference type="OrthoDB" id="20872at2759"/>